<dbReference type="GO" id="GO:0016491">
    <property type="term" value="F:oxidoreductase activity"/>
    <property type="evidence" value="ECO:0007669"/>
    <property type="project" value="UniProtKB-KW"/>
</dbReference>
<comment type="similarity">
    <text evidence="1">Belongs to the short-chain dehydrogenases/reductases (SDR) family.</text>
</comment>
<dbReference type="Pfam" id="PF00106">
    <property type="entry name" value="adh_short"/>
    <property type="match status" value="1"/>
</dbReference>
<evidence type="ECO:0000256" key="1">
    <source>
        <dbReference type="ARBA" id="ARBA00006484"/>
    </source>
</evidence>
<evidence type="ECO:0000313" key="3">
    <source>
        <dbReference type="EMBL" id="KAF2789852.1"/>
    </source>
</evidence>
<evidence type="ECO:0000256" key="2">
    <source>
        <dbReference type="ARBA" id="ARBA00023002"/>
    </source>
</evidence>
<reference evidence="3" key="1">
    <citation type="journal article" date="2020" name="Stud. Mycol.">
        <title>101 Dothideomycetes genomes: a test case for predicting lifestyles and emergence of pathogens.</title>
        <authorList>
            <person name="Haridas S."/>
            <person name="Albert R."/>
            <person name="Binder M."/>
            <person name="Bloem J."/>
            <person name="Labutti K."/>
            <person name="Salamov A."/>
            <person name="Andreopoulos B."/>
            <person name="Baker S."/>
            <person name="Barry K."/>
            <person name="Bills G."/>
            <person name="Bluhm B."/>
            <person name="Cannon C."/>
            <person name="Castanera R."/>
            <person name="Culley D."/>
            <person name="Daum C."/>
            <person name="Ezra D."/>
            <person name="Gonzalez J."/>
            <person name="Henrissat B."/>
            <person name="Kuo A."/>
            <person name="Liang C."/>
            <person name="Lipzen A."/>
            <person name="Lutzoni F."/>
            <person name="Magnuson J."/>
            <person name="Mondo S."/>
            <person name="Nolan M."/>
            <person name="Ohm R."/>
            <person name="Pangilinan J."/>
            <person name="Park H.-J."/>
            <person name="Ramirez L."/>
            <person name="Alfaro M."/>
            <person name="Sun H."/>
            <person name="Tritt A."/>
            <person name="Yoshinaga Y."/>
            <person name="Zwiers L.-H."/>
            <person name="Turgeon B."/>
            <person name="Goodwin S."/>
            <person name="Spatafora J."/>
            <person name="Crous P."/>
            <person name="Grigoriev I."/>
        </authorList>
    </citation>
    <scope>NUCLEOTIDE SEQUENCE</scope>
    <source>
        <strain evidence="3">CBS 109.77</strain>
    </source>
</reference>
<dbReference type="PANTHER" id="PTHR24320">
    <property type="entry name" value="RETINOL DEHYDROGENASE"/>
    <property type="match status" value="1"/>
</dbReference>
<dbReference type="Gene3D" id="3.40.50.720">
    <property type="entry name" value="NAD(P)-binding Rossmann-like Domain"/>
    <property type="match status" value="1"/>
</dbReference>
<keyword evidence="4" id="KW-1185">Reference proteome</keyword>
<dbReference type="AlphaFoldDB" id="A0A6A6X0I4"/>
<dbReference type="InterPro" id="IPR036291">
    <property type="entry name" value="NAD(P)-bd_dom_sf"/>
</dbReference>
<protein>
    <submittedName>
        <fullName evidence="3">NAD(P)-binding protein</fullName>
    </submittedName>
</protein>
<keyword evidence="2" id="KW-0560">Oxidoreductase</keyword>
<dbReference type="OrthoDB" id="191139at2759"/>
<accession>A0A6A6X0I4</accession>
<organism evidence="3 4">
    <name type="scientific">Melanomma pulvis-pyrius CBS 109.77</name>
    <dbReference type="NCBI Taxonomy" id="1314802"/>
    <lineage>
        <taxon>Eukaryota</taxon>
        <taxon>Fungi</taxon>
        <taxon>Dikarya</taxon>
        <taxon>Ascomycota</taxon>
        <taxon>Pezizomycotina</taxon>
        <taxon>Dothideomycetes</taxon>
        <taxon>Pleosporomycetidae</taxon>
        <taxon>Pleosporales</taxon>
        <taxon>Melanommataceae</taxon>
        <taxon>Melanomma</taxon>
    </lineage>
</organism>
<dbReference type="EMBL" id="MU002109">
    <property type="protein sequence ID" value="KAF2789852.1"/>
    <property type="molecule type" value="Genomic_DNA"/>
</dbReference>
<sequence length="332" mass="36343">MSRYADAFKNTKGPGDARPTALQIVKDNDLIGKLDGKVALVTGTSSGIGVDTAIALKATGMRVFGAVRNLEKGKEALGDHLEPGRLELIHLDMNSLDSVRACAKEFLSKSDTLNILVNNAGIMTTPEGRTADGFELQFGTNHLAHFLLFELLKPTLLKSATPEFGSRVVCVSSTGHRGGEIQFDNLQLEGIYTPALGYAQAKLANIYMANEIERRYGAQNLHGFSLHPGGIWTGLQIHMGDEVIANYKKDDYVKNHMMNTEQGAATQVWAAVAKEWEGKGGKYLEFCQEAQPVKEGFGVLDLGYEKYAYDEEKEGKLWKASEDLVKPWSTKA</sequence>
<dbReference type="Proteomes" id="UP000799757">
    <property type="component" value="Unassembled WGS sequence"/>
</dbReference>
<dbReference type="PANTHER" id="PTHR24320:SF272">
    <property type="entry name" value="NAD(P)-BINDING ROSSMANN-FOLD SUPERFAMILY PROTEIN"/>
    <property type="match status" value="1"/>
</dbReference>
<dbReference type="InterPro" id="IPR002347">
    <property type="entry name" value="SDR_fam"/>
</dbReference>
<evidence type="ECO:0000313" key="4">
    <source>
        <dbReference type="Proteomes" id="UP000799757"/>
    </source>
</evidence>
<dbReference type="SUPFAM" id="SSF51735">
    <property type="entry name" value="NAD(P)-binding Rossmann-fold domains"/>
    <property type="match status" value="1"/>
</dbReference>
<proteinExistence type="inferred from homology"/>
<dbReference type="PRINTS" id="PR00081">
    <property type="entry name" value="GDHRDH"/>
</dbReference>
<gene>
    <name evidence="3" type="ORF">K505DRAFT_327964</name>
</gene>
<name>A0A6A6X0I4_9PLEO</name>